<organism evidence="5 6">
    <name type="scientific">Chitinophaga lutea</name>
    <dbReference type="NCBI Taxonomy" id="2488634"/>
    <lineage>
        <taxon>Bacteria</taxon>
        <taxon>Pseudomonadati</taxon>
        <taxon>Bacteroidota</taxon>
        <taxon>Chitinophagia</taxon>
        <taxon>Chitinophagales</taxon>
        <taxon>Chitinophagaceae</taxon>
        <taxon>Chitinophaga</taxon>
    </lineage>
</organism>
<dbReference type="InterPro" id="IPR050204">
    <property type="entry name" value="AraC_XylS_family_regulators"/>
</dbReference>
<evidence type="ECO:0000313" key="6">
    <source>
        <dbReference type="Proteomes" id="UP000278351"/>
    </source>
</evidence>
<dbReference type="SUPFAM" id="SSF46689">
    <property type="entry name" value="Homeodomain-like"/>
    <property type="match status" value="1"/>
</dbReference>
<dbReference type="PANTHER" id="PTHR46796:SF13">
    <property type="entry name" value="HTH-TYPE TRANSCRIPTIONAL ACTIVATOR RHAS"/>
    <property type="match status" value="1"/>
</dbReference>
<dbReference type="GO" id="GO:0003700">
    <property type="term" value="F:DNA-binding transcription factor activity"/>
    <property type="evidence" value="ECO:0007669"/>
    <property type="project" value="InterPro"/>
</dbReference>
<comment type="caution">
    <text evidence="5">The sequence shown here is derived from an EMBL/GenBank/DDBJ whole genome shotgun (WGS) entry which is preliminary data.</text>
</comment>
<dbReference type="SMART" id="SM00342">
    <property type="entry name" value="HTH_ARAC"/>
    <property type="match status" value="1"/>
</dbReference>
<dbReference type="InterPro" id="IPR018060">
    <property type="entry name" value="HTH_AraC"/>
</dbReference>
<dbReference type="AlphaFoldDB" id="A0A3N4Q9T9"/>
<evidence type="ECO:0000256" key="2">
    <source>
        <dbReference type="ARBA" id="ARBA00023125"/>
    </source>
</evidence>
<keyword evidence="1" id="KW-0805">Transcription regulation</keyword>
<dbReference type="InterPro" id="IPR009057">
    <property type="entry name" value="Homeodomain-like_sf"/>
</dbReference>
<dbReference type="Pfam" id="PF12833">
    <property type="entry name" value="HTH_18"/>
    <property type="match status" value="1"/>
</dbReference>
<keyword evidence="2" id="KW-0238">DNA-binding</keyword>
<evidence type="ECO:0000256" key="1">
    <source>
        <dbReference type="ARBA" id="ARBA00023015"/>
    </source>
</evidence>
<protein>
    <submittedName>
        <fullName evidence="5">AraC family transcriptional regulator</fullName>
    </submittedName>
</protein>
<name>A0A3N4Q9T9_9BACT</name>
<dbReference type="PANTHER" id="PTHR46796">
    <property type="entry name" value="HTH-TYPE TRANSCRIPTIONAL ACTIVATOR RHAS-RELATED"/>
    <property type="match status" value="1"/>
</dbReference>
<dbReference type="OrthoDB" id="655946at2"/>
<gene>
    <name evidence="5" type="ORF">EGT74_04295</name>
</gene>
<dbReference type="Proteomes" id="UP000278351">
    <property type="component" value="Unassembled WGS sequence"/>
</dbReference>
<proteinExistence type="predicted"/>
<dbReference type="RefSeq" id="WP_123845286.1">
    <property type="nucleotide sequence ID" value="NZ_RPDH01000001.1"/>
</dbReference>
<dbReference type="GO" id="GO:0043565">
    <property type="term" value="F:sequence-specific DNA binding"/>
    <property type="evidence" value="ECO:0007669"/>
    <property type="project" value="InterPro"/>
</dbReference>
<keyword evidence="3" id="KW-0804">Transcription</keyword>
<evidence type="ECO:0000256" key="3">
    <source>
        <dbReference type="ARBA" id="ARBA00023163"/>
    </source>
</evidence>
<evidence type="ECO:0000259" key="4">
    <source>
        <dbReference type="PROSITE" id="PS01124"/>
    </source>
</evidence>
<reference evidence="5 6" key="1">
    <citation type="submission" date="2018-11" db="EMBL/GenBank/DDBJ databases">
        <title>Chitinophaga lutea sp.nov., isolate from arsenic contaminated soil.</title>
        <authorList>
            <person name="Zong Y."/>
        </authorList>
    </citation>
    <scope>NUCLEOTIDE SEQUENCE [LARGE SCALE GENOMIC DNA]</scope>
    <source>
        <strain evidence="5 6">ZY74</strain>
    </source>
</reference>
<evidence type="ECO:0000313" key="5">
    <source>
        <dbReference type="EMBL" id="RPE12770.1"/>
    </source>
</evidence>
<dbReference type="EMBL" id="RPDH01000001">
    <property type="protein sequence ID" value="RPE12770.1"/>
    <property type="molecule type" value="Genomic_DNA"/>
</dbReference>
<dbReference type="Pfam" id="PF20240">
    <property type="entry name" value="DUF6597"/>
    <property type="match status" value="1"/>
</dbReference>
<dbReference type="Gene3D" id="1.10.10.60">
    <property type="entry name" value="Homeodomain-like"/>
    <property type="match status" value="1"/>
</dbReference>
<feature type="domain" description="HTH araC/xylS-type" evidence="4">
    <location>
        <begin position="154"/>
        <end position="254"/>
    </location>
</feature>
<dbReference type="InterPro" id="IPR046532">
    <property type="entry name" value="DUF6597"/>
</dbReference>
<accession>A0A3N4Q9T9</accession>
<keyword evidence="6" id="KW-1185">Reference proteome</keyword>
<sequence length="254" mass="28607">MNPYLCKKKMELREYTPGAHLSSFIEAYWEAFASPGQCRMDKIVPDGCVDVIFNAAGDFYIDSLGLTLKSEGIYLGGAITQFMEARMPEHTRLIGARFKPAAFSCFYSFASLHEVTNTFVELPSAFLPAVKPLLHQPAVAFDRFFAGRYAAPGHRLLPVVNDILQSRGKVSVQDLTKTHFITERQLERYFRYHTGLGPKTFISIIRYKSASRLILEEHPARSLSDIALESGYYDQAHLSREIKKYGGLAPTALR</sequence>
<dbReference type="PROSITE" id="PS01124">
    <property type="entry name" value="HTH_ARAC_FAMILY_2"/>
    <property type="match status" value="1"/>
</dbReference>